<accession>A0A8S1HVH7</accession>
<name>A0A8S1HVH7_9PELO</name>
<dbReference type="EMBL" id="CAJGYM010000128">
    <property type="protein sequence ID" value="CAD6198521.1"/>
    <property type="molecule type" value="Genomic_DNA"/>
</dbReference>
<comment type="caution">
    <text evidence="1">The sequence shown here is derived from an EMBL/GenBank/DDBJ whole genome shotgun (WGS) entry which is preliminary data.</text>
</comment>
<sequence length="125" mass="13443">MIPSQQTAKIHTIEKDQHFPVRDLTSTLPNPTDVGFSATTGTHVPVANNTTTVYDYSSTTGTTFPTTTTVTRSTYEGVPIDNVHHDSTLKEKVKEVAHDVKEACGNAAEAVKDKLHDAKVAVAGH</sequence>
<keyword evidence="2" id="KW-1185">Reference proteome</keyword>
<dbReference type="AlphaFoldDB" id="A0A8S1HVH7"/>
<dbReference type="Proteomes" id="UP000835052">
    <property type="component" value="Unassembled WGS sequence"/>
</dbReference>
<evidence type="ECO:0000313" key="2">
    <source>
        <dbReference type="Proteomes" id="UP000835052"/>
    </source>
</evidence>
<gene>
    <name evidence="1" type="ORF">CAUJ_LOCUS14427</name>
</gene>
<proteinExistence type="predicted"/>
<reference evidence="1" key="1">
    <citation type="submission" date="2020-10" db="EMBL/GenBank/DDBJ databases">
        <authorList>
            <person name="Kikuchi T."/>
        </authorList>
    </citation>
    <scope>NUCLEOTIDE SEQUENCE</scope>
    <source>
        <strain evidence="1">NKZ352</strain>
    </source>
</reference>
<organism evidence="1 2">
    <name type="scientific">Caenorhabditis auriculariae</name>
    <dbReference type="NCBI Taxonomy" id="2777116"/>
    <lineage>
        <taxon>Eukaryota</taxon>
        <taxon>Metazoa</taxon>
        <taxon>Ecdysozoa</taxon>
        <taxon>Nematoda</taxon>
        <taxon>Chromadorea</taxon>
        <taxon>Rhabditida</taxon>
        <taxon>Rhabditina</taxon>
        <taxon>Rhabditomorpha</taxon>
        <taxon>Rhabditoidea</taxon>
        <taxon>Rhabditidae</taxon>
        <taxon>Peloderinae</taxon>
        <taxon>Caenorhabditis</taxon>
    </lineage>
</organism>
<protein>
    <submittedName>
        <fullName evidence="1">Uncharacterized protein</fullName>
    </submittedName>
</protein>
<evidence type="ECO:0000313" key="1">
    <source>
        <dbReference type="EMBL" id="CAD6198521.1"/>
    </source>
</evidence>